<protein>
    <recommendedName>
        <fullName evidence="5">Secreted protein</fullName>
    </recommendedName>
</protein>
<organism evidence="3 4">
    <name type="scientific">Streptomyces longisporus</name>
    <dbReference type="NCBI Taxonomy" id="1948"/>
    <lineage>
        <taxon>Bacteria</taxon>
        <taxon>Bacillati</taxon>
        <taxon>Actinomycetota</taxon>
        <taxon>Actinomycetes</taxon>
        <taxon>Kitasatosporales</taxon>
        <taxon>Streptomycetaceae</taxon>
        <taxon>Streptomyces</taxon>
    </lineage>
</organism>
<dbReference type="Proteomes" id="UP001501777">
    <property type="component" value="Unassembled WGS sequence"/>
</dbReference>
<feature type="signal peptide" evidence="2">
    <location>
        <begin position="1"/>
        <end position="19"/>
    </location>
</feature>
<feature type="region of interest" description="Disordered" evidence="1">
    <location>
        <begin position="35"/>
        <end position="125"/>
    </location>
</feature>
<keyword evidence="2" id="KW-0732">Signal</keyword>
<feature type="compositionally biased region" description="Low complexity" evidence="1">
    <location>
        <begin position="86"/>
        <end position="105"/>
    </location>
</feature>
<feature type="compositionally biased region" description="Pro residues" evidence="1">
    <location>
        <begin position="106"/>
        <end position="119"/>
    </location>
</feature>
<evidence type="ECO:0000313" key="3">
    <source>
        <dbReference type="EMBL" id="GAA2504424.1"/>
    </source>
</evidence>
<sequence length="221" mass="21555">MIGASAAVVCLGAALAACGGGGAEGYVATGAVGGAPQASATTLTPTGGVTFVPLDGPRKNSGSAPAATGNTGPDSGTSPGAPPAAPGADGSPSGSSAKSGRTTTDPPSPTTTPSHPAPAGPAVLTWSDPARKATDKRWCEDVTLDFANSGGSAVRSGSVKFGTHIIGALGIDWGTVESTAGLPVPIGAGAREGKTWTVCVDAWRVPLGMHIETRDVTVQWR</sequence>
<evidence type="ECO:0000256" key="1">
    <source>
        <dbReference type="SAM" id="MobiDB-lite"/>
    </source>
</evidence>
<feature type="compositionally biased region" description="Polar residues" evidence="1">
    <location>
        <begin position="38"/>
        <end position="47"/>
    </location>
</feature>
<name>A0ABN3MND5_STRLO</name>
<keyword evidence="4" id="KW-1185">Reference proteome</keyword>
<gene>
    <name evidence="3" type="ORF">GCM10010276_55200</name>
</gene>
<reference evidence="3 4" key="1">
    <citation type="journal article" date="2019" name="Int. J. Syst. Evol. Microbiol.">
        <title>The Global Catalogue of Microorganisms (GCM) 10K type strain sequencing project: providing services to taxonomists for standard genome sequencing and annotation.</title>
        <authorList>
            <consortium name="The Broad Institute Genomics Platform"/>
            <consortium name="The Broad Institute Genome Sequencing Center for Infectious Disease"/>
            <person name="Wu L."/>
            <person name="Ma J."/>
        </authorList>
    </citation>
    <scope>NUCLEOTIDE SEQUENCE [LARGE SCALE GENOMIC DNA]</scope>
    <source>
        <strain evidence="3 4">JCM 4395</strain>
    </source>
</reference>
<evidence type="ECO:0000313" key="4">
    <source>
        <dbReference type="Proteomes" id="UP001501777"/>
    </source>
</evidence>
<proteinExistence type="predicted"/>
<feature type="chain" id="PRO_5046532589" description="Secreted protein" evidence="2">
    <location>
        <begin position="20"/>
        <end position="221"/>
    </location>
</feature>
<evidence type="ECO:0000256" key="2">
    <source>
        <dbReference type="SAM" id="SignalP"/>
    </source>
</evidence>
<dbReference type="EMBL" id="BAAASG010000012">
    <property type="protein sequence ID" value="GAA2504424.1"/>
    <property type="molecule type" value="Genomic_DNA"/>
</dbReference>
<comment type="caution">
    <text evidence="3">The sequence shown here is derived from an EMBL/GenBank/DDBJ whole genome shotgun (WGS) entry which is preliminary data.</text>
</comment>
<accession>A0ABN3MND5</accession>
<evidence type="ECO:0008006" key="5">
    <source>
        <dbReference type="Google" id="ProtNLM"/>
    </source>
</evidence>